<dbReference type="PANTHER" id="PTHR10434">
    <property type="entry name" value="1-ACYL-SN-GLYCEROL-3-PHOSPHATE ACYLTRANSFERASE"/>
    <property type="match status" value="1"/>
</dbReference>
<evidence type="ECO:0000256" key="1">
    <source>
        <dbReference type="ARBA" id="ARBA00022679"/>
    </source>
</evidence>
<dbReference type="EC" id="2.3.1.51" evidence="7"/>
<proteinExistence type="predicted"/>
<keyword evidence="2" id="KW-0594">Phospholipid biosynthesis</keyword>
<dbReference type="AlphaFoldDB" id="A0A1W1CNT8"/>
<keyword evidence="2" id="KW-0444">Lipid biosynthesis</keyword>
<feature type="domain" description="Phospholipid/glycerol acyltransferase" evidence="6">
    <location>
        <begin position="65"/>
        <end position="180"/>
    </location>
</feature>
<keyword evidence="5" id="KW-1133">Transmembrane helix</keyword>
<keyword evidence="1 7" id="KW-0808">Transferase</keyword>
<evidence type="ECO:0000256" key="2">
    <source>
        <dbReference type="ARBA" id="ARBA00023209"/>
    </source>
</evidence>
<dbReference type="SMART" id="SM00563">
    <property type="entry name" value="PlsC"/>
    <property type="match status" value="1"/>
</dbReference>
<protein>
    <submittedName>
        <fullName evidence="7">1-acyl-sn-glycerol-3-phosphate acyltransferase</fullName>
        <ecNumber evidence="7">2.3.1.51</ecNumber>
    </submittedName>
</protein>
<organism evidence="7">
    <name type="scientific">hydrothermal vent metagenome</name>
    <dbReference type="NCBI Taxonomy" id="652676"/>
    <lineage>
        <taxon>unclassified sequences</taxon>
        <taxon>metagenomes</taxon>
        <taxon>ecological metagenomes</taxon>
    </lineage>
</organism>
<feature type="transmembrane region" description="Helical" evidence="5">
    <location>
        <begin position="41"/>
        <end position="59"/>
    </location>
</feature>
<reference evidence="7" key="1">
    <citation type="submission" date="2016-10" db="EMBL/GenBank/DDBJ databases">
        <authorList>
            <person name="de Groot N.N."/>
        </authorList>
    </citation>
    <scope>NUCLEOTIDE SEQUENCE</scope>
</reference>
<dbReference type="GO" id="GO:0006654">
    <property type="term" value="P:phosphatidic acid biosynthetic process"/>
    <property type="evidence" value="ECO:0007669"/>
    <property type="project" value="TreeGrafter"/>
</dbReference>
<dbReference type="PANTHER" id="PTHR10434:SF59">
    <property type="entry name" value="1-ACYL-SN-GLYCEROL-3-PHOSPHATE ACYLTRANSFERASE"/>
    <property type="match status" value="1"/>
</dbReference>
<accession>A0A1W1CNT8</accession>
<keyword evidence="3" id="KW-1208">Phospholipid metabolism</keyword>
<name>A0A1W1CNT8_9ZZZZ</name>
<evidence type="ECO:0000256" key="4">
    <source>
        <dbReference type="ARBA" id="ARBA00023315"/>
    </source>
</evidence>
<keyword evidence="5" id="KW-0812">Transmembrane</keyword>
<dbReference type="GO" id="GO:0003841">
    <property type="term" value="F:1-acylglycerol-3-phosphate O-acyltransferase activity"/>
    <property type="evidence" value="ECO:0007669"/>
    <property type="project" value="UniProtKB-EC"/>
</dbReference>
<evidence type="ECO:0000313" key="7">
    <source>
        <dbReference type="EMBL" id="SFV67357.1"/>
    </source>
</evidence>
<keyword evidence="4 7" id="KW-0012">Acyltransferase</keyword>
<evidence type="ECO:0000259" key="6">
    <source>
        <dbReference type="SMART" id="SM00563"/>
    </source>
</evidence>
<dbReference type="SUPFAM" id="SSF69593">
    <property type="entry name" value="Glycerol-3-phosphate (1)-acyltransferase"/>
    <property type="match status" value="1"/>
</dbReference>
<dbReference type="Pfam" id="PF01553">
    <property type="entry name" value="Acyltransferase"/>
    <property type="match status" value="1"/>
</dbReference>
<evidence type="ECO:0000256" key="5">
    <source>
        <dbReference type="SAM" id="Phobius"/>
    </source>
</evidence>
<dbReference type="EMBL" id="FPHM01000109">
    <property type="protein sequence ID" value="SFV67357.1"/>
    <property type="molecule type" value="Genomic_DNA"/>
</dbReference>
<gene>
    <name evidence="7" type="ORF">MNB_SV-13-217</name>
</gene>
<sequence>MKIFAKIRFYYGASVISFIAAGIMVPLMMIFKDKHSKILHYWNAVMIFFMGGKIITHGVRNNSADMFVMNHQGIIDIISMEAAEDTDLRWVAKKQLFDTPWFGYLLKLPNMIEVDRENKSGLIKLLRDAKETKENSNRVIAIFPEGTRTDRQKLLNFKGGTRIISDKLNLSIQPIVITNSKLLLNEHNKTAHSATVHISYLETFTVDSEDKNWYVKMQQKMQQKIDEEYTKYGRER</sequence>
<feature type="transmembrane region" description="Helical" evidence="5">
    <location>
        <begin position="9"/>
        <end position="29"/>
    </location>
</feature>
<dbReference type="CDD" id="cd07989">
    <property type="entry name" value="LPLAT_AGPAT-like"/>
    <property type="match status" value="1"/>
</dbReference>
<keyword evidence="2" id="KW-0443">Lipid metabolism</keyword>
<keyword evidence="5" id="KW-0472">Membrane</keyword>
<evidence type="ECO:0000256" key="3">
    <source>
        <dbReference type="ARBA" id="ARBA00023264"/>
    </source>
</evidence>
<dbReference type="InterPro" id="IPR002123">
    <property type="entry name" value="Plipid/glycerol_acylTrfase"/>
</dbReference>